<dbReference type="InterPro" id="IPR058531">
    <property type="entry name" value="Baseplate_J_M"/>
</dbReference>
<dbReference type="InterPro" id="IPR058530">
    <property type="entry name" value="Baseplate_J-like_C"/>
</dbReference>
<evidence type="ECO:0000259" key="2">
    <source>
        <dbReference type="Pfam" id="PF04865"/>
    </source>
</evidence>
<comment type="caution">
    <text evidence="5">The sequence shown here is derived from an EMBL/GenBank/DDBJ whole genome shotgun (WGS) entry which is preliminary data.</text>
</comment>
<evidence type="ECO:0000259" key="4">
    <source>
        <dbReference type="Pfam" id="PF26079"/>
    </source>
</evidence>
<proteinExistence type="inferred from homology"/>
<dbReference type="InterPro" id="IPR006949">
    <property type="entry name" value="Barrel_Baseplate_J-like"/>
</dbReference>
<gene>
    <name evidence="5" type="ORF">JJB07_06155</name>
</gene>
<dbReference type="PANTHER" id="PTHR37829:SF3">
    <property type="entry name" value="PROTEIN JAYE-RELATED"/>
    <property type="match status" value="1"/>
</dbReference>
<dbReference type="Pfam" id="PF04865">
    <property type="entry name" value="Baseplate_J"/>
    <property type="match status" value="1"/>
</dbReference>
<dbReference type="Proteomes" id="UP000602284">
    <property type="component" value="Unassembled WGS sequence"/>
</dbReference>
<feature type="domain" description="Baseplate J-like central" evidence="3">
    <location>
        <begin position="202"/>
        <end position="269"/>
    </location>
</feature>
<feature type="domain" description="Baseplate protein J-like barrel" evidence="2">
    <location>
        <begin position="88"/>
        <end position="171"/>
    </location>
</feature>
<name>A0ABS1J7L0_9BACL</name>
<keyword evidence="6" id="KW-1185">Reference proteome</keyword>
<dbReference type="RefSeq" id="WP_201632265.1">
    <property type="nucleotide sequence ID" value="NZ_JAEQNB010000001.1"/>
</dbReference>
<protein>
    <submittedName>
        <fullName evidence="5">Baseplate J/gp47 family protein</fullName>
    </submittedName>
</protein>
<sequence length="366" mass="39377">MATFRQSLASMISYLQEKGSKLTDFSPTSVVYQILATVASVTDQIQYSIDKAQNQAYISTATGSGLDAKGQDLGVPRKQPTQAVWVFTFSKKQAPTQDIVIPKGTVVTTLPQPGLAPITFTVDETTFLPIGTLNVTVRATCRTAGSIGNIAVNTPLLIGSATPGIDSVQLLSTDQGTLGFDIEEDDEYRKRLLLALASKAQGTKTWYEQSALTVEGVQLATVVPFERGPGTVDIYIVGDDNTMPSQELINEVQAVIDVGRIITDDAKVMPPTPRYIDLSCKVQIDEGYAQDATLERVKLSVKNYVAQLGIGGGSTHTLYLSQVIRTVLSVEGVQNVWDVASGDGGDILFTSKQLPLVRNLDITPYP</sequence>
<dbReference type="EMBL" id="JAEQNB010000001">
    <property type="protein sequence ID" value="MBL0386234.1"/>
    <property type="molecule type" value="Genomic_DNA"/>
</dbReference>
<organism evidence="5 6">
    <name type="scientific">Tumebacillus amylolyticus</name>
    <dbReference type="NCBI Taxonomy" id="2801339"/>
    <lineage>
        <taxon>Bacteria</taxon>
        <taxon>Bacillati</taxon>
        <taxon>Bacillota</taxon>
        <taxon>Bacilli</taxon>
        <taxon>Bacillales</taxon>
        <taxon>Alicyclobacillaceae</taxon>
        <taxon>Tumebacillus</taxon>
    </lineage>
</organism>
<comment type="similarity">
    <text evidence="1">Belongs to the Mu gp47/PBSX XkdT family.</text>
</comment>
<dbReference type="InterPro" id="IPR052399">
    <property type="entry name" value="Phage_Baseplate_Assmbl_Protein"/>
</dbReference>
<evidence type="ECO:0000259" key="3">
    <source>
        <dbReference type="Pfam" id="PF26078"/>
    </source>
</evidence>
<evidence type="ECO:0000313" key="5">
    <source>
        <dbReference type="EMBL" id="MBL0386234.1"/>
    </source>
</evidence>
<evidence type="ECO:0000256" key="1">
    <source>
        <dbReference type="ARBA" id="ARBA00038087"/>
    </source>
</evidence>
<dbReference type="Pfam" id="PF26078">
    <property type="entry name" value="Baseplate_J_M"/>
    <property type="match status" value="1"/>
</dbReference>
<dbReference type="PANTHER" id="PTHR37829">
    <property type="entry name" value="PHAGE-LIKE ELEMENT PBSX PROTEIN XKDT"/>
    <property type="match status" value="1"/>
</dbReference>
<reference evidence="5 6" key="1">
    <citation type="submission" date="2021-01" db="EMBL/GenBank/DDBJ databases">
        <title>Tumebacillus sp. strain ITR2 16S ribosomal RNA gene Genome sequencing and assembly.</title>
        <authorList>
            <person name="Kang M."/>
        </authorList>
    </citation>
    <scope>NUCLEOTIDE SEQUENCE [LARGE SCALE GENOMIC DNA]</scope>
    <source>
        <strain evidence="5 6">ITR2</strain>
    </source>
</reference>
<feature type="domain" description="Baseplate J-like C-terminal" evidence="4">
    <location>
        <begin position="276"/>
        <end position="359"/>
    </location>
</feature>
<dbReference type="Pfam" id="PF26079">
    <property type="entry name" value="Baseplate_J_C"/>
    <property type="match status" value="1"/>
</dbReference>
<evidence type="ECO:0000313" key="6">
    <source>
        <dbReference type="Proteomes" id="UP000602284"/>
    </source>
</evidence>
<accession>A0ABS1J7L0</accession>